<dbReference type="InterPro" id="IPR036291">
    <property type="entry name" value="NAD(P)-bd_dom_sf"/>
</dbReference>
<keyword evidence="4" id="KW-0630">Potassium</keyword>
<evidence type="ECO:0000256" key="6">
    <source>
        <dbReference type="ARBA" id="ARBA00023065"/>
    </source>
</evidence>
<keyword evidence="6" id="KW-0406">Ion transport</keyword>
<evidence type="ECO:0000256" key="4">
    <source>
        <dbReference type="ARBA" id="ARBA00022958"/>
    </source>
</evidence>
<evidence type="ECO:0000256" key="1">
    <source>
        <dbReference type="ARBA" id="ARBA00017378"/>
    </source>
</evidence>
<keyword evidence="2" id="KW-0813">Transport</keyword>
<dbReference type="Gene3D" id="3.30.70.1450">
    <property type="entry name" value="Regulator of K+ conductance, C-terminal domain"/>
    <property type="match status" value="1"/>
</dbReference>
<organism evidence="10 11">
    <name type="scientific">Kocuria atrinae</name>
    <dbReference type="NCBI Taxonomy" id="592377"/>
    <lineage>
        <taxon>Bacteria</taxon>
        <taxon>Bacillati</taxon>
        <taxon>Actinomycetota</taxon>
        <taxon>Actinomycetes</taxon>
        <taxon>Micrococcales</taxon>
        <taxon>Micrococcaceae</taxon>
        <taxon>Kocuria</taxon>
    </lineage>
</organism>
<dbReference type="PROSITE" id="PS51201">
    <property type="entry name" value="RCK_N"/>
    <property type="match status" value="1"/>
</dbReference>
<dbReference type="EMBL" id="BAAAQA010000015">
    <property type="protein sequence ID" value="GAA2115417.1"/>
    <property type="molecule type" value="Genomic_DNA"/>
</dbReference>
<accession>A0ABN2XSV6</accession>
<feature type="compositionally biased region" description="Low complexity" evidence="7">
    <location>
        <begin position="236"/>
        <end position="257"/>
    </location>
</feature>
<feature type="region of interest" description="Disordered" evidence="7">
    <location>
        <begin position="219"/>
        <end position="257"/>
    </location>
</feature>
<keyword evidence="11" id="KW-1185">Reference proteome</keyword>
<dbReference type="InterPro" id="IPR036721">
    <property type="entry name" value="RCK_C_sf"/>
</dbReference>
<feature type="domain" description="RCK C-terminal" evidence="9">
    <location>
        <begin position="137"/>
        <end position="218"/>
    </location>
</feature>
<dbReference type="PANTHER" id="PTHR43833">
    <property type="entry name" value="POTASSIUM CHANNEL PROTEIN 2-RELATED-RELATED"/>
    <property type="match status" value="1"/>
</dbReference>
<dbReference type="RefSeq" id="WP_344224222.1">
    <property type="nucleotide sequence ID" value="NZ_BAAAQA010000015.1"/>
</dbReference>
<dbReference type="Proteomes" id="UP001500166">
    <property type="component" value="Unassembled WGS sequence"/>
</dbReference>
<dbReference type="Pfam" id="PF02254">
    <property type="entry name" value="TrkA_N"/>
    <property type="match status" value="1"/>
</dbReference>
<dbReference type="Gene3D" id="3.40.50.720">
    <property type="entry name" value="NAD(P)-binding Rossmann-like Domain"/>
    <property type="match status" value="1"/>
</dbReference>
<comment type="caution">
    <text evidence="10">The sequence shown here is derived from an EMBL/GenBank/DDBJ whole genome shotgun (WGS) entry which is preliminary data.</text>
</comment>
<evidence type="ECO:0000256" key="3">
    <source>
        <dbReference type="ARBA" id="ARBA00022538"/>
    </source>
</evidence>
<dbReference type="PROSITE" id="PS51202">
    <property type="entry name" value="RCK_C"/>
    <property type="match status" value="1"/>
</dbReference>
<evidence type="ECO:0000256" key="7">
    <source>
        <dbReference type="SAM" id="MobiDB-lite"/>
    </source>
</evidence>
<reference evidence="10 11" key="1">
    <citation type="journal article" date="2019" name="Int. J. Syst. Evol. Microbiol.">
        <title>The Global Catalogue of Microorganisms (GCM) 10K type strain sequencing project: providing services to taxonomists for standard genome sequencing and annotation.</title>
        <authorList>
            <consortium name="The Broad Institute Genomics Platform"/>
            <consortium name="The Broad Institute Genome Sequencing Center for Infectious Disease"/>
            <person name="Wu L."/>
            <person name="Ma J."/>
        </authorList>
    </citation>
    <scope>NUCLEOTIDE SEQUENCE [LARGE SCALE GENOMIC DNA]</scope>
    <source>
        <strain evidence="10 11">JCM 15914</strain>
    </source>
</reference>
<gene>
    <name evidence="10" type="ORF">GCM10009824_13320</name>
</gene>
<evidence type="ECO:0000313" key="10">
    <source>
        <dbReference type="EMBL" id="GAA2115417.1"/>
    </source>
</evidence>
<dbReference type="SUPFAM" id="SSF51735">
    <property type="entry name" value="NAD(P)-binding Rossmann-fold domains"/>
    <property type="match status" value="1"/>
</dbReference>
<protein>
    <recommendedName>
        <fullName evidence="1">Trk system potassium uptake protein TrkA</fullName>
    </recommendedName>
</protein>
<keyword evidence="3" id="KW-0633">Potassium transport</keyword>
<dbReference type="Pfam" id="PF02080">
    <property type="entry name" value="TrkA_C"/>
    <property type="match status" value="1"/>
</dbReference>
<evidence type="ECO:0000256" key="5">
    <source>
        <dbReference type="ARBA" id="ARBA00023027"/>
    </source>
</evidence>
<name>A0ABN2XSV6_9MICC</name>
<dbReference type="InterPro" id="IPR006036">
    <property type="entry name" value="K_uptake_TrkA"/>
</dbReference>
<keyword evidence="5" id="KW-0520">NAD</keyword>
<dbReference type="SUPFAM" id="SSF116726">
    <property type="entry name" value="TrkA C-terminal domain-like"/>
    <property type="match status" value="1"/>
</dbReference>
<dbReference type="InterPro" id="IPR050721">
    <property type="entry name" value="Trk_Ktr_HKT_K-transport"/>
</dbReference>
<feature type="domain" description="RCK N-terminal" evidence="8">
    <location>
        <begin position="1"/>
        <end position="117"/>
    </location>
</feature>
<evidence type="ECO:0000259" key="9">
    <source>
        <dbReference type="PROSITE" id="PS51202"/>
    </source>
</evidence>
<sequence>MRVIVVGGGSVGSSIARELVSHGHEIVVIDATSDVIGRSNLRGTQWVVGDACDLEVLQRAKTEVADVVVAATGDDKANLVVSLLARSEFGVPRTVGRVNNPKNEWLFDEAWGVDVAVSTPRLMTALVEEAVEVGDVVRLLSLQTGGATLAAYTVPREHPVVASTVSQVPWPPEVALVAILRDGIPITPSGDDVLEGSDELFFISTAEGEEQLRAMFTTAQDVPNTAESSNGEVERAGSSSTRATTPTRTAERPSPGE</sequence>
<evidence type="ECO:0000313" key="11">
    <source>
        <dbReference type="Proteomes" id="UP001500166"/>
    </source>
</evidence>
<evidence type="ECO:0000259" key="8">
    <source>
        <dbReference type="PROSITE" id="PS51201"/>
    </source>
</evidence>
<dbReference type="PANTHER" id="PTHR43833:SF5">
    <property type="entry name" value="TRK SYSTEM POTASSIUM UPTAKE PROTEIN TRKA"/>
    <property type="match status" value="1"/>
</dbReference>
<dbReference type="InterPro" id="IPR006037">
    <property type="entry name" value="RCK_C"/>
</dbReference>
<feature type="compositionally biased region" description="Polar residues" evidence="7">
    <location>
        <begin position="219"/>
        <end position="231"/>
    </location>
</feature>
<dbReference type="PRINTS" id="PR00335">
    <property type="entry name" value="KUPTAKETRKA"/>
</dbReference>
<proteinExistence type="predicted"/>
<dbReference type="InterPro" id="IPR003148">
    <property type="entry name" value="RCK_N"/>
</dbReference>
<evidence type="ECO:0000256" key="2">
    <source>
        <dbReference type="ARBA" id="ARBA00022448"/>
    </source>
</evidence>